<dbReference type="OrthoDB" id="7698234at2"/>
<dbReference type="PANTHER" id="PTHR36840">
    <property type="entry name" value="BLL5714 PROTEIN"/>
    <property type="match status" value="1"/>
</dbReference>
<dbReference type="PANTHER" id="PTHR36840:SF1">
    <property type="entry name" value="BLL5714 PROTEIN"/>
    <property type="match status" value="1"/>
</dbReference>
<dbReference type="Pfam" id="PF06772">
    <property type="entry name" value="LtrA"/>
    <property type="match status" value="1"/>
</dbReference>
<name>A0A2V4AN38_9PSEU</name>
<dbReference type="AlphaFoldDB" id="A0A2V4AN38"/>
<protein>
    <submittedName>
        <fullName evidence="1">Low temperature requirement protein A</fullName>
    </submittedName>
</protein>
<dbReference type="InterPro" id="IPR010640">
    <property type="entry name" value="Low_temperature_requirement_A"/>
</dbReference>
<reference evidence="1 2" key="1">
    <citation type="submission" date="2016-07" db="EMBL/GenBank/DDBJ databases">
        <title>Draft genome sequence of Prauserella muralis DSM 45305, isolated from a mould-covered wall in an indoor environment.</title>
        <authorList>
            <person name="Ruckert C."/>
            <person name="Albersmeier A."/>
            <person name="Jiang C.-L."/>
            <person name="Jiang Y."/>
            <person name="Kalinowski J."/>
            <person name="Schneider O."/>
            <person name="Winkler A."/>
            <person name="Zotchev S.B."/>
        </authorList>
    </citation>
    <scope>NUCLEOTIDE SEQUENCE [LARGE SCALE GENOMIC DNA]</scope>
    <source>
        <strain evidence="1 2">DSM 45305</strain>
    </source>
</reference>
<gene>
    <name evidence="1" type="ORF">BAY60_25035</name>
</gene>
<dbReference type="EMBL" id="MASW01000006">
    <property type="protein sequence ID" value="PXY21394.1"/>
    <property type="molecule type" value="Genomic_DNA"/>
</dbReference>
<dbReference type="RefSeq" id="WP_112284619.1">
    <property type="nucleotide sequence ID" value="NZ_MASW01000006.1"/>
</dbReference>
<comment type="caution">
    <text evidence="1">The sequence shown here is derived from an EMBL/GenBank/DDBJ whole genome shotgun (WGS) entry which is preliminary data.</text>
</comment>
<evidence type="ECO:0000313" key="1">
    <source>
        <dbReference type="EMBL" id="PXY21394.1"/>
    </source>
</evidence>
<organism evidence="1 2">
    <name type="scientific">Prauserella muralis</name>
    <dbReference type="NCBI Taxonomy" id="588067"/>
    <lineage>
        <taxon>Bacteria</taxon>
        <taxon>Bacillati</taxon>
        <taxon>Actinomycetota</taxon>
        <taxon>Actinomycetes</taxon>
        <taxon>Pseudonocardiales</taxon>
        <taxon>Pseudonocardiaceae</taxon>
        <taxon>Prauserella</taxon>
    </lineage>
</organism>
<dbReference type="Proteomes" id="UP000249915">
    <property type="component" value="Unassembled WGS sequence"/>
</dbReference>
<proteinExistence type="predicted"/>
<accession>A0A2V4AN38</accession>
<evidence type="ECO:0000313" key="2">
    <source>
        <dbReference type="Proteomes" id="UP000249915"/>
    </source>
</evidence>
<sequence length="403" mass="42824">MADVDDVRRAWGRTRPTGEGHRVTTFELFFDLVYVFAITQVTGHLAHEHSLHGIVQGLLMLALLWWTWAGYTWLGNQARADEGLLRAGMAIAMAAMFVVSLTIPEAWHDMPGGLEGPVVFVGAYFLVRAIHLAVYTVAAAEAHDSGLRHQLAITWVPTLTGTALLLVGALLGGWAQTALFAAALLAEAGGTYLTSRRGSWRLRSAGHWVERHGLFLILAIGESVVAIGVGAAEQPISGPLLLASFLGVAVAVCLWWLYFDLVSLAAEHRLLELDGQARVKLVIDAYSYGHFPIIAGVVLTALGLEGVLAHAAGTEGLGGFYAPALFGGLALYLAGHLLFKRLVHRTVNVPRAVTVLVLLAVLPGAVFLPPLAALAAAIVVLGVLVAVETALHAPVRRALREAG</sequence>
<keyword evidence="2" id="KW-1185">Reference proteome</keyword>